<evidence type="ECO:0000313" key="4">
    <source>
        <dbReference type="Proteomes" id="UP000593567"/>
    </source>
</evidence>
<dbReference type="SUPFAM" id="SSF47391">
    <property type="entry name" value="Dimerization-anchoring domain of cAMP-dependent PK regulatory subunit"/>
    <property type="match status" value="1"/>
</dbReference>
<dbReference type="PROSITE" id="PS50222">
    <property type="entry name" value="EF_HAND_2"/>
    <property type="match status" value="1"/>
</dbReference>
<evidence type="ECO:0000259" key="2">
    <source>
        <dbReference type="PROSITE" id="PS50222"/>
    </source>
</evidence>
<dbReference type="InterPro" id="IPR002048">
    <property type="entry name" value="EF_hand_dom"/>
</dbReference>
<reference evidence="3" key="1">
    <citation type="submission" date="2020-06" db="EMBL/GenBank/DDBJ databases">
        <title>Draft genome of Bugula neritina, a colonial animal packing powerful symbionts and potential medicines.</title>
        <authorList>
            <person name="Rayko M."/>
        </authorList>
    </citation>
    <scope>NUCLEOTIDE SEQUENCE [LARGE SCALE GENOMIC DNA]</scope>
    <source>
        <strain evidence="3">Kwan_BN1</strain>
    </source>
</reference>
<feature type="domain" description="EF-hand" evidence="2">
    <location>
        <begin position="78"/>
        <end position="113"/>
    </location>
</feature>
<dbReference type="EMBL" id="VXIV02001667">
    <property type="protein sequence ID" value="KAF6030823.1"/>
    <property type="molecule type" value="Genomic_DNA"/>
</dbReference>
<organism evidence="3 4">
    <name type="scientific">Bugula neritina</name>
    <name type="common">Brown bryozoan</name>
    <name type="synonym">Sertularia neritina</name>
    <dbReference type="NCBI Taxonomy" id="10212"/>
    <lineage>
        <taxon>Eukaryota</taxon>
        <taxon>Metazoa</taxon>
        <taxon>Spiralia</taxon>
        <taxon>Lophotrochozoa</taxon>
        <taxon>Bryozoa</taxon>
        <taxon>Gymnolaemata</taxon>
        <taxon>Cheilostomatida</taxon>
        <taxon>Flustrina</taxon>
        <taxon>Buguloidea</taxon>
        <taxon>Bugulidae</taxon>
        <taxon>Bugula</taxon>
    </lineage>
</organism>
<protein>
    <submittedName>
        <fullName evidence="3">EFCAB10</fullName>
    </submittedName>
</protein>
<dbReference type="Gene3D" id="1.20.890.10">
    <property type="entry name" value="cAMP-dependent protein kinase regulatory subunit, dimerization-anchoring domain"/>
    <property type="match status" value="1"/>
</dbReference>
<gene>
    <name evidence="3" type="ORF">EB796_010867</name>
</gene>
<evidence type="ECO:0000313" key="3">
    <source>
        <dbReference type="EMBL" id="KAF6030823.1"/>
    </source>
</evidence>
<keyword evidence="4" id="KW-1185">Reference proteome</keyword>
<feature type="region of interest" description="Disordered" evidence="1">
    <location>
        <begin position="1"/>
        <end position="21"/>
    </location>
</feature>
<sequence>MAARDRTDAFIKDKENNGNPREQEALEYIKKHKIMELFDNFTAQMLYSRPSDPRAFLMERLQKLIKSRAVNLDPPSHFDKSNVDSIFGMMDPTKKGVITLEQYKAGMTTLGVAEYDSNPIGSDSDKISMDVFGREARKGVARQATTYYEKPDPRSI</sequence>
<dbReference type="InterPro" id="IPR039879">
    <property type="entry name" value="EFC10"/>
</dbReference>
<dbReference type="Pfam" id="PF24548">
    <property type="entry name" value="EF_EFCAB10_C"/>
    <property type="match status" value="1"/>
</dbReference>
<dbReference type="PANTHER" id="PTHR21847">
    <property type="entry name" value="EF-HAND CALCIUM-BINDING DOMAIN-CONTAINING PROTEIN 10"/>
    <property type="match status" value="1"/>
</dbReference>
<dbReference type="AlphaFoldDB" id="A0A7J7JXZ7"/>
<accession>A0A7J7JXZ7</accession>
<comment type="caution">
    <text evidence="3">The sequence shown here is derived from an EMBL/GenBank/DDBJ whole genome shotgun (WGS) entry which is preliminary data.</text>
</comment>
<evidence type="ECO:0000256" key="1">
    <source>
        <dbReference type="SAM" id="MobiDB-lite"/>
    </source>
</evidence>
<dbReference type="Proteomes" id="UP000593567">
    <property type="component" value="Unassembled WGS sequence"/>
</dbReference>
<dbReference type="InterPro" id="IPR049760">
    <property type="entry name" value="DD_EFCAB10"/>
</dbReference>
<dbReference type="CDD" id="cd22976">
    <property type="entry name" value="DD_EFCAB10"/>
    <property type="match status" value="1"/>
</dbReference>
<dbReference type="InterPro" id="IPR056587">
    <property type="entry name" value="EF_EFCAB10_C"/>
</dbReference>
<name>A0A7J7JXZ7_BUGNE</name>
<dbReference type="OrthoDB" id="10260455at2759"/>
<dbReference type="PANTHER" id="PTHR21847:SF1">
    <property type="entry name" value="EF-HAND CALCIUM-BINDING DOMAIN-CONTAINING PROTEIN 10"/>
    <property type="match status" value="1"/>
</dbReference>
<proteinExistence type="predicted"/>
<dbReference type="GO" id="GO:0005509">
    <property type="term" value="F:calcium ion binding"/>
    <property type="evidence" value="ECO:0007669"/>
    <property type="project" value="InterPro"/>
</dbReference>